<keyword evidence="8" id="KW-1185">Reference proteome</keyword>
<organism evidence="7 8">
    <name type="scientific">Pararhizobium capsulatum DSM 1112</name>
    <dbReference type="NCBI Taxonomy" id="1121113"/>
    <lineage>
        <taxon>Bacteria</taxon>
        <taxon>Pseudomonadati</taxon>
        <taxon>Pseudomonadota</taxon>
        <taxon>Alphaproteobacteria</taxon>
        <taxon>Hyphomicrobiales</taxon>
        <taxon>Rhizobiaceae</taxon>
        <taxon>Rhizobium/Agrobacterium group</taxon>
        <taxon>Pararhizobium</taxon>
    </lineage>
</organism>
<evidence type="ECO:0000256" key="5">
    <source>
        <dbReference type="ARBA" id="ARBA00022734"/>
    </source>
</evidence>
<evidence type="ECO:0000313" key="8">
    <source>
        <dbReference type="Proteomes" id="UP001230207"/>
    </source>
</evidence>
<evidence type="ECO:0000256" key="1">
    <source>
        <dbReference type="ARBA" id="ARBA00004167"/>
    </source>
</evidence>
<keyword evidence="5" id="KW-0430">Lectin</keyword>
<keyword evidence="4" id="KW-0472">Membrane</keyword>
<keyword evidence="4" id="KW-1003">Cell membrane</keyword>
<evidence type="ECO:0000256" key="4">
    <source>
        <dbReference type="ARBA" id="ARBA00022475"/>
    </source>
</evidence>
<comment type="similarity">
    <text evidence="2">Belongs to the BA14k family.</text>
</comment>
<dbReference type="EMBL" id="JAUSVF010000001">
    <property type="protein sequence ID" value="MDQ0318001.1"/>
    <property type="molecule type" value="Genomic_DNA"/>
</dbReference>
<dbReference type="Pfam" id="PF07886">
    <property type="entry name" value="BA14K"/>
    <property type="match status" value="1"/>
</dbReference>
<dbReference type="RefSeq" id="WP_307225685.1">
    <property type="nucleotide sequence ID" value="NZ_JAUSVF010000001.1"/>
</dbReference>
<sequence>MKSAFLLLSGTAFAALSFLSVTYAASTFIDDDEPHAFRHIGEPLWKSEPTYLDRGNMTLSQVEARFGRNPTSPADAVVADASADTGGATQISTIIATAANPAHTDWCMARYRSYQPSDNTYQPYGSPRRTCESPYGGASAGVEAVEAPEAITYQVEAQEAAELDANTWCRLQYRS</sequence>
<dbReference type="Proteomes" id="UP001230207">
    <property type="component" value="Unassembled WGS sequence"/>
</dbReference>
<reference evidence="7 8" key="1">
    <citation type="submission" date="2023-07" db="EMBL/GenBank/DDBJ databases">
        <title>Genomic Encyclopedia of Type Strains, Phase IV (KMG-IV): sequencing the most valuable type-strain genomes for metagenomic binning, comparative biology and taxonomic classification.</title>
        <authorList>
            <person name="Goeker M."/>
        </authorList>
    </citation>
    <scope>NUCLEOTIDE SEQUENCE [LARGE SCALE GENOMIC DNA]</scope>
    <source>
        <strain evidence="7 8">DSM 1112</strain>
    </source>
</reference>
<name>A0ABU0BIB7_9HYPH</name>
<evidence type="ECO:0000256" key="3">
    <source>
        <dbReference type="ARBA" id="ARBA00020552"/>
    </source>
</evidence>
<evidence type="ECO:0000256" key="2">
    <source>
        <dbReference type="ARBA" id="ARBA00010270"/>
    </source>
</evidence>
<evidence type="ECO:0000313" key="7">
    <source>
        <dbReference type="EMBL" id="MDQ0318001.1"/>
    </source>
</evidence>
<comment type="function">
    <text evidence="6">Has immunoglobulin-binding and hemagglutination properties, and can bind to mannose. Essential for virulence. May be involved in LPS biosynthesis or polysaccharide transport.</text>
</comment>
<comment type="caution">
    <text evidence="7">The sequence shown here is derived from an EMBL/GenBank/DDBJ whole genome shotgun (WGS) entry which is preliminary data.</text>
</comment>
<proteinExistence type="inferred from homology"/>
<protein>
    <recommendedName>
        <fullName evidence="3">Lectin-like protein BA14k</fullName>
    </recommendedName>
</protein>
<gene>
    <name evidence="7" type="ORF">QO002_000139</name>
</gene>
<accession>A0ABU0BIB7</accession>
<dbReference type="InterPro" id="IPR012413">
    <property type="entry name" value="BA14K"/>
</dbReference>
<evidence type="ECO:0000256" key="6">
    <source>
        <dbReference type="ARBA" id="ARBA00025321"/>
    </source>
</evidence>
<comment type="subcellular location">
    <subcellularLocation>
        <location evidence="1">Membrane</location>
        <topology evidence="1">Single-pass membrane protein</topology>
    </subcellularLocation>
</comment>